<dbReference type="Proteomes" id="UP000278036">
    <property type="component" value="Unassembled WGS sequence"/>
</dbReference>
<evidence type="ECO:0000259" key="3">
    <source>
        <dbReference type="Pfam" id="PF01648"/>
    </source>
</evidence>
<dbReference type="AlphaFoldDB" id="A0A3A9JC66"/>
<evidence type="ECO:0000313" key="8">
    <source>
        <dbReference type="Proteomes" id="UP000278036"/>
    </source>
</evidence>
<evidence type="ECO:0000259" key="4">
    <source>
        <dbReference type="Pfam" id="PF22624"/>
    </source>
</evidence>
<comment type="similarity">
    <text evidence="1">Belongs to the P-Pant transferase superfamily. Gsp/Sfp/HetI/AcpT family.</text>
</comment>
<evidence type="ECO:0000313" key="6">
    <source>
        <dbReference type="EMBL" id="RMI17554.1"/>
    </source>
</evidence>
<keyword evidence="2 5" id="KW-0808">Transferase</keyword>
<evidence type="ECO:0000313" key="5">
    <source>
        <dbReference type="EMBL" id="RKK02293.1"/>
    </source>
</evidence>
<dbReference type="InterPro" id="IPR037143">
    <property type="entry name" value="4-PPantetheinyl_Trfase_dom_sf"/>
</dbReference>
<dbReference type="GO" id="GO:0019878">
    <property type="term" value="P:lysine biosynthetic process via aminoadipic acid"/>
    <property type="evidence" value="ECO:0007669"/>
    <property type="project" value="TreeGrafter"/>
</dbReference>
<dbReference type="InParanoid" id="A0A3A9JC66"/>
<evidence type="ECO:0000256" key="2">
    <source>
        <dbReference type="ARBA" id="ARBA00022679"/>
    </source>
</evidence>
<dbReference type="Pfam" id="PF22624">
    <property type="entry name" value="AASDHPPT_N"/>
    <property type="match status" value="1"/>
</dbReference>
<dbReference type="Proteomes" id="UP000274097">
    <property type="component" value="Unassembled WGS sequence"/>
</dbReference>
<protein>
    <submittedName>
        <fullName evidence="5">4'-phosphopantetheinyl transferase superfamily protein</fullName>
    </submittedName>
</protein>
<keyword evidence="7" id="KW-1185">Reference proteome</keyword>
<dbReference type="GO" id="GO:0005829">
    <property type="term" value="C:cytosol"/>
    <property type="evidence" value="ECO:0007669"/>
    <property type="project" value="TreeGrafter"/>
</dbReference>
<accession>A0A3A9JC66</accession>
<proteinExistence type="inferred from homology"/>
<evidence type="ECO:0000256" key="1">
    <source>
        <dbReference type="ARBA" id="ARBA00010990"/>
    </source>
</evidence>
<dbReference type="RefSeq" id="WP_120640098.1">
    <property type="nucleotide sequence ID" value="NZ_RAQU01000165.1"/>
</dbReference>
<organism evidence="5 8">
    <name type="scientific">Teichococcus wenyumeiae</name>
    <dbReference type="NCBI Taxonomy" id="2478470"/>
    <lineage>
        <taxon>Bacteria</taxon>
        <taxon>Pseudomonadati</taxon>
        <taxon>Pseudomonadota</taxon>
        <taxon>Alphaproteobacteria</taxon>
        <taxon>Acetobacterales</taxon>
        <taxon>Roseomonadaceae</taxon>
        <taxon>Roseomonas</taxon>
    </lineage>
</organism>
<gene>
    <name evidence="5" type="ORF">D6Z83_20540</name>
    <name evidence="6" type="ORF">EBE87_22105</name>
</gene>
<feature type="domain" description="4'-phosphopantetheinyl transferase" evidence="3">
    <location>
        <begin position="127"/>
        <end position="221"/>
    </location>
</feature>
<feature type="domain" description="4'-phosphopantetheinyl transferase N-terminal" evidence="4">
    <location>
        <begin position="39"/>
        <end position="117"/>
    </location>
</feature>
<dbReference type="EMBL" id="RFLX01000026">
    <property type="protein sequence ID" value="RMI17554.1"/>
    <property type="molecule type" value="Genomic_DNA"/>
</dbReference>
<dbReference type="GO" id="GO:0000287">
    <property type="term" value="F:magnesium ion binding"/>
    <property type="evidence" value="ECO:0007669"/>
    <property type="project" value="InterPro"/>
</dbReference>
<dbReference type="Pfam" id="PF01648">
    <property type="entry name" value="ACPS"/>
    <property type="match status" value="1"/>
</dbReference>
<dbReference type="OrthoDB" id="9808281at2"/>
<dbReference type="GO" id="GO:0008897">
    <property type="term" value="F:holo-[acyl-carrier-protein] synthase activity"/>
    <property type="evidence" value="ECO:0007669"/>
    <property type="project" value="InterPro"/>
</dbReference>
<comment type="caution">
    <text evidence="5">The sequence shown here is derived from an EMBL/GenBank/DDBJ whole genome shotgun (WGS) entry which is preliminary data.</text>
</comment>
<dbReference type="EMBL" id="RAQU01000165">
    <property type="protein sequence ID" value="RKK02293.1"/>
    <property type="molecule type" value="Genomic_DNA"/>
</dbReference>
<name>A0A3A9JC66_9PROT</name>
<dbReference type="InterPro" id="IPR055066">
    <property type="entry name" value="AASDHPPT_N"/>
</dbReference>
<dbReference type="PANTHER" id="PTHR12215:SF10">
    <property type="entry name" value="L-AMINOADIPATE-SEMIALDEHYDE DEHYDROGENASE-PHOSPHOPANTETHEINYL TRANSFERASE"/>
    <property type="match status" value="1"/>
</dbReference>
<dbReference type="InterPro" id="IPR008278">
    <property type="entry name" value="4-PPantetheinyl_Trfase_dom"/>
</dbReference>
<dbReference type="SUPFAM" id="SSF56214">
    <property type="entry name" value="4'-phosphopantetheinyl transferase"/>
    <property type="match status" value="2"/>
</dbReference>
<evidence type="ECO:0000313" key="7">
    <source>
        <dbReference type="Proteomes" id="UP000274097"/>
    </source>
</evidence>
<sequence>MKSILEDVGSCSGGLPQRGLVRLQWRVPSKSDAMMPTAWWSFLDAEERDRAVRFHNEEDRQSYVAAHALKRAMLAEATGLEPGALRWMRNHAGKPELHPALNFPQLRFNISHTRGLVACGLTLNDDIGVDVEAITRPVNVLELAEHSFTREEFTKIGLLPAHEHEAYFLRLWTLKEAFVKALGTGLPFGLDRFSMRLDPISLVRAPEEAGSPDRWRFTQLHPTPCHVLSVATRHVSCLAAEPNGMLTFAEACTSVAATSA</sequence>
<reference evidence="5 8" key="1">
    <citation type="submission" date="2018-09" db="EMBL/GenBank/DDBJ databases">
        <title>Roseomonas sp. nov., isolated from feces of Tibetan antelopes in the Qinghai-Tibet plateau, China.</title>
        <authorList>
            <person name="Tian Z."/>
        </authorList>
    </citation>
    <scope>NUCLEOTIDE SEQUENCE [LARGE SCALE GENOMIC DNA]</scope>
    <source>
        <strain evidence="6 7">Z23</strain>
        <strain evidence="5 8">Z24</strain>
    </source>
</reference>
<dbReference type="InterPro" id="IPR050559">
    <property type="entry name" value="P-Pant_transferase_sf"/>
</dbReference>
<dbReference type="PANTHER" id="PTHR12215">
    <property type="entry name" value="PHOSPHOPANTETHEINE TRANSFERASE"/>
    <property type="match status" value="1"/>
</dbReference>
<dbReference type="Gene3D" id="3.90.470.20">
    <property type="entry name" value="4'-phosphopantetheinyl transferase domain"/>
    <property type="match status" value="2"/>
</dbReference>